<dbReference type="AlphaFoldDB" id="A0A3Q2D5T9"/>
<dbReference type="STRING" id="28743.ENSCVAP00000013898"/>
<dbReference type="PANTHER" id="PTHR16866">
    <property type="entry name" value="GASTRIN-RELEASING PEPTIDE"/>
    <property type="match status" value="1"/>
</dbReference>
<dbReference type="OMA" id="CYSWTCR"/>
<reference evidence="11" key="1">
    <citation type="submission" date="2025-08" db="UniProtKB">
        <authorList>
            <consortium name="Ensembl"/>
        </authorList>
    </citation>
    <scope>IDENTIFICATION</scope>
</reference>
<dbReference type="Proteomes" id="UP000265020">
    <property type="component" value="Unassembled WGS sequence"/>
</dbReference>
<evidence type="ECO:0000256" key="1">
    <source>
        <dbReference type="ARBA" id="ARBA00004263"/>
    </source>
</evidence>
<dbReference type="GO" id="GO:0005184">
    <property type="term" value="F:neuropeptide hormone activity"/>
    <property type="evidence" value="ECO:0007669"/>
    <property type="project" value="TreeGrafter"/>
</dbReference>
<keyword evidence="5" id="KW-0964">Secreted</keyword>
<evidence type="ECO:0000256" key="7">
    <source>
        <dbReference type="ARBA" id="ARBA00022729"/>
    </source>
</evidence>
<keyword evidence="10" id="KW-0472">Membrane</keyword>
<dbReference type="Pfam" id="PF02044">
    <property type="entry name" value="Bombesin"/>
    <property type="match status" value="1"/>
</dbReference>
<dbReference type="InterPro" id="IPR000874">
    <property type="entry name" value="Bombesin"/>
</dbReference>
<feature type="transmembrane region" description="Helical" evidence="10">
    <location>
        <begin position="14"/>
        <end position="31"/>
    </location>
</feature>
<dbReference type="GeneTree" id="ENSGT00650000094838"/>
<evidence type="ECO:0000313" key="12">
    <source>
        <dbReference type="Proteomes" id="UP000265020"/>
    </source>
</evidence>
<evidence type="ECO:0000256" key="2">
    <source>
        <dbReference type="ARBA" id="ARBA00004613"/>
    </source>
</evidence>
<evidence type="ECO:0000313" key="11">
    <source>
        <dbReference type="Ensembl" id="ENSCVAP00000013898.1"/>
    </source>
</evidence>
<keyword evidence="9" id="KW-0968">Cytoplasmic vesicle</keyword>
<dbReference type="PROSITE" id="PS00257">
    <property type="entry name" value="BOMBESIN"/>
    <property type="match status" value="1"/>
</dbReference>
<keyword evidence="10" id="KW-0812">Transmembrane</keyword>
<proteinExistence type="inferred from homology"/>
<evidence type="ECO:0000256" key="5">
    <source>
        <dbReference type="ARBA" id="ARBA00022525"/>
    </source>
</evidence>
<accession>A0A3Q2D5T9</accession>
<keyword evidence="7" id="KW-0732">Signal</keyword>
<keyword evidence="6" id="KW-0165">Cleavage on pair of basic residues</keyword>
<evidence type="ECO:0000256" key="9">
    <source>
        <dbReference type="ARBA" id="ARBA00023329"/>
    </source>
</evidence>
<protein>
    <recommendedName>
        <fullName evidence="4">Gastrin-releasing peptide</fullName>
    </recommendedName>
</protein>
<evidence type="ECO:0000256" key="3">
    <source>
        <dbReference type="ARBA" id="ARBA00010012"/>
    </source>
</evidence>
<sequence length="142" mass="16385">MCAVHLCYPWSYRALWSVFIILAAAPCFLRCSEKPALVGKMYPRGNHWAVGHLMGKKSLPEKQQVNLDYITLSQSDRIVDQDQTVKALSPKKQLTILQLLHNNKRREYKGKYLQEVCLQSQTPLVISDLQYSYRSLCYCCSL</sequence>
<keyword evidence="12" id="KW-1185">Reference proteome</keyword>
<dbReference type="GO" id="GO:0005615">
    <property type="term" value="C:extracellular space"/>
    <property type="evidence" value="ECO:0007669"/>
    <property type="project" value="TreeGrafter"/>
</dbReference>
<name>A0A3Q2D5T9_CYPVA</name>
<dbReference type="GO" id="GO:0007218">
    <property type="term" value="P:neuropeptide signaling pathway"/>
    <property type="evidence" value="ECO:0007669"/>
    <property type="project" value="InterPro"/>
</dbReference>
<comment type="similarity">
    <text evidence="3">Belongs to the bombesin/neuromedin-B/ranatensin family.</text>
</comment>
<keyword evidence="10" id="KW-1133">Transmembrane helix</keyword>
<reference evidence="11" key="2">
    <citation type="submission" date="2025-09" db="UniProtKB">
        <authorList>
            <consortium name="Ensembl"/>
        </authorList>
    </citation>
    <scope>IDENTIFICATION</scope>
</reference>
<comment type="subcellular location">
    <subcellularLocation>
        <location evidence="1">Cytoplasmic vesicle</location>
        <location evidence="1">Secretory vesicle lumen</location>
    </subcellularLocation>
    <subcellularLocation>
        <location evidence="2">Secreted</location>
    </subcellularLocation>
</comment>
<evidence type="ECO:0000256" key="8">
    <source>
        <dbReference type="ARBA" id="ARBA00022815"/>
    </source>
</evidence>
<dbReference type="Ensembl" id="ENSCVAT00000021571.1">
    <property type="protein sequence ID" value="ENSCVAP00000013898.1"/>
    <property type="gene ID" value="ENSCVAG00000016454.1"/>
</dbReference>
<dbReference type="GO" id="GO:0031410">
    <property type="term" value="C:cytoplasmic vesicle"/>
    <property type="evidence" value="ECO:0007669"/>
    <property type="project" value="UniProtKB-SubCell"/>
</dbReference>
<organism evidence="11 12">
    <name type="scientific">Cyprinodon variegatus</name>
    <name type="common">Sheepshead minnow</name>
    <dbReference type="NCBI Taxonomy" id="28743"/>
    <lineage>
        <taxon>Eukaryota</taxon>
        <taxon>Metazoa</taxon>
        <taxon>Chordata</taxon>
        <taxon>Craniata</taxon>
        <taxon>Vertebrata</taxon>
        <taxon>Euteleostomi</taxon>
        <taxon>Actinopterygii</taxon>
        <taxon>Neopterygii</taxon>
        <taxon>Teleostei</taxon>
        <taxon>Neoteleostei</taxon>
        <taxon>Acanthomorphata</taxon>
        <taxon>Ovalentaria</taxon>
        <taxon>Atherinomorphae</taxon>
        <taxon>Cyprinodontiformes</taxon>
        <taxon>Cyprinodontidae</taxon>
        <taxon>Cyprinodon</taxon>
    </lineage>
</organism>
<evidence type="ECO:0000256" key="4">
    <source>
        <dbReference type="ARBA" id="ARBA00016270"/>
    </source>
</evidence>
<evidence type="ECO:0000256" key="6">
    <source>
        <dbReference type="ARBA" id="ARBA00022685"/>
    </source>
</evidence>
<evidence type="ECO:0000256" key="10">
    <source>
        <dbReference type="SAM" id="Phobius"/>
    </source>
</evidence>
<keyword evidence="8" id="KW-0027">Amidation</keyword>
<dbReference type="PANTHER" id="PTHR16866:SF2">
    <property type="entry name" value="GASTRIN-RELEASING PEPTIDE"/>
    <property type="match status" value="1"/>
</dbReference>